<keyword evidence="1" id="KW-0472">Membrane</keyword>
<comment type="caution">
    <text evidence="2">The sequence shown here is derived from an EMBL/GenBank/DDBJ whole genome shotgun (WGS) entry which is preliminary data.</text>
</comment>
<feature type="transmembrane region" description="Helical" evidence="1">
    <location>
        <begin position="49"/>
        <end position="70"/>
    </location>
</feature>
<dbReference type="AlphaFoldDB" id="A0A086JIK0"/>
<protein>
    <submittedName>
        <fullName evidence="2">Putative transmembrane protein</fullName>
    </submittedName>
</protein>
<dbReference type="Proteomes" id="UP000028837">
    <property type="component" value="Unassembled WGS sequence"/>
</dbReference>
<name>A0A086JIK0_TOXGO</name>
<reference evidence="2 3" key="1">
    <citation type="submission" date="2014-02" db="EMBL/GenBank/DDBJ databases">
        <authorList>
            <person name="Sibley D."/>
            <person name="Venepally P."/>
            <person name="Karamycheva S."/>
            <person name="Hadjithomas M."/>
            <person name="Khan A."/>
            <person name="Brunk B."/>
            <person name="Roos D."/>
            <person name="Caler E."/>
            <person name="Lorenzi H."/>
        </authorList>
    </citation>
    <scope>NUCLEOTIDE SEQUENCE [LARGE SCALE GENOMIC DNA]</scope>
    <source>
        <strain evidence="2 3">GAB2-2007-GAL-DOM2</strain>
    </source>
</reference>
<evidence type="ECO:0000313" key="2">
    <source>
        <dbReference type="EMBL" id="KFG31968.1"/>
    </source>
</evidence>
<keyword evidence="1 2" id="KW-0812">Transmembrane</keyword>
<keyword evidence="1" id="KW-1133">Transmembrane helix</keyword>
<evidence type="ECO:0000256" key="1">
    <source>
        <dbReference type="SAM" id="Phobius"/>
    </source>
</evidence>
<gene>
    <name evidence="2" type="ORF">TGDOM2_294225</name>
</gene>
<dbReference type="VEuPathDB" id="ToxoDB:TGDOM2_294225"/>
<organism evidence="2 3">
    <name type="scientific">Toxoplasma gondii GAB2-2007-GAL-DOM2</name>
    <dbReference type="NCBI Taxonomy" id="1130820"/>
    <lineage>
        <taxon>Eukaryota</taxon>
        <taxon>Sar</taxon>
        <taxon>Alveolata</taxon>
        <taxon>Apicomplexa</taxon>
        <taxon>Conoidasida</taxon>
        <taxon>Coccidia</taxon>
        <taxon>Eucoccidiorida</taxon>
        <taxon>Eimeriorina</taxon>
        <taxon>Sarcocystidae</taxon>
        <taxon>Toxoplasma</taxon>
    </lineage>
</organism>
<dbReference type="EMBL" id="AHZU02001477">
    <property type="protein sequence ID" value="KFG31968.1"/>
    <property type="molecule type" value="Genomic_DNA"/>
</dbReference>
<sequence length="89" mass="10230">MKESPFIRNATIETPEVAWIWSSTWRDDGSSSSSKTGRGVLLHSFARRIVFFLQFGYFTVDPVWIAYVALRVQPNVRYRCVDGLVRSTV</sequence>
<evidence type="ECO:0000313" key="3">
    <source>
        <dbReference type="Proteomes" id="UP000028837"/>
    </source>
</evidence>
<proteinExistence type="predicted"/>
<accession>A0A086JIK0</accession>